<gene>
    <name evidence="1" type="ORF">QO001_003782</name>
</gene>
<accession>A0AAJ1TPX6</accession>
<dbReference type="Proteomes" id="UP001223420">
    <property type="component" value="Unassembled WGS sequence"/>
</dbReference>
<reference evidence="1" key="1">
    <citation type="submission" date="2023-07" db="EMBL/GenBank/DDBJ databases">
        <title>Genomic Encyclopedia of Type Strains, Phase IV (KMG-IV): sequencing the most valuable type-strain genomes for metagenomic binning, comparative biology and taxonomic classification.</title>
        <authorList>
            <person name="Goeker M."/>
        </authorList>
    </citation>
    <scope>NUCLEOTIDE SEQUENCE</scope>
    <source>
        <strain evidence="1">DSM 19569</strain>
    </source>
</reference>
<name>A0AAJ1TPX6_9HYPH</name>
<comment type="caution">
    <text evidence="1">The sequence shown here is derived from an EMBL/GenBank/DDBJ whole genome shotgun (WGS) entry which is preliminary data.</text>
</comment>
<proteinExistence type="predicted"/>
<dbReference type="EMBL" id="JAUSWL010000006">
    <property type="protein sequence ID" value="MDQ0544846.1"/>
    <property type="molecule type" value="Genomic_DNA"/>
</dbReference>
<protein>
    <submittedName>
        <fullName evidence="1">Phage-related protein</fullName>
    </submittedName>
</protein>
<dbReference type="Pfam" id="PF05973">
    <property type="entry name" value="Gp49"/>
    <property type="match status" value="1"/>
</dbReference>
<organism evidence="1 2">
    <name type="scientific">Methylobacterium brachiatum</name>
    <dbReference type="NCBI Taxonomy" id="269660"/>
    <lineage>
        <taxon>Bacteria</taxon>
        <taxon>Pseudomonadati</taxon>
        <taxon>Pseudomonadota</taxon>
        <taxon>Alphaproteobacteria</taxon>
        <taxon>Hyphomicrobiales</taxon>
        <taxon>Methylobacteriaceae</taxon>
        <taxon>Methylobacterium</taxon>
    </lineage>
</organism>
<dbReference type="AlphaFoldDB" id="A0AAJ1TPX6"/>
<sequence length="132" mass="14733">MVLGKKPLRGTTSRIANAPHEAWSVSFLDETVVAEVDAWPIKLRAALDRIVARIETRGLLSLTEEHAKHIRGRIWELRARTDGTIGRALYVTVTGRRVIIVLCAIKKTQATPKRWIDLAEARARNIDTGETG</sequence>
<dbReference type="InterPro" id="IPR009241">
    <property type="entry name" value="HigB-like"/>
</dbReference>
<evidence type="ECO:0000313" key="2">
    <source>
        <dbReference type="Proteomes" id="UP001223420"/>
    </source>
</evidence>
<evidence type="ECO:0000313" key="1">
    <source>
        <dbReference type="EMBL" id="MDQ0544846.1"/>
    </source>
</evidence>
<dbReference type="RefSeq" id="WP_230365477.1">
    <property type="nucleotide sequence ID" value="NZ_JAJALK010000002.1"/>
</dbReference>